<keyword evidence="3" id="KW-1185">Reference proteome</keyword>
<keyword evidence="1" id="KW-0812">Transmembrane</keyword>
<reference evidence="2 3" key="1">
    <citation type="submission" date="2024-09" db="EMBL/GenBank/DDBJ databases">
        <authorList>
            <person name="Pan X."/>
        </authorList>
    </citation>
    <scope>NUCLEOTIDE SEQUENCE [LARGE SCALE GENOMIC DNA]</scope>
    <source>
        <strain evidence="2 3">B2969</strain>
    </source>
</reference>
<evidence type="ECO:0000313" key="2">
    <source>
        <dbReference type="EMBL" id="MFH8251529.1"/>
    </source>
</evidence>
<dbReference type="RefSeq" id="WP_397556967.1">
    <property type="nucleotide sequence ID" value="NZ_JBIQWL010000004.1"/>
</dbReference>
<accession>A0ABW7Q9I0</accession>
<dbReference type="EMBL" id="JBIQWL010000004">
    <property type="protein sequence ID" value="MFH8251529.1"/>
    <property type="molecule type" value="Genomic_DNA"/>
</dbReference>
<feature type="transmembrane region" description="Helical" evidence="1">
    <location>
        <begin position="7"/>
        <end position="30"/>
    </location>
</feature>
<gene>
    <name evidence="2" type="ORF">ACH3VR_14245</name>
</gene>
<keyword evidence="1" id="KW-0472">Membrane</keyword>
<sequence length="40" mass="4060">MSGKSAFPLWVIVLGAIIVAVVVTVLIVHLTGNGMAGMHG</sequence>
<evidence type="ECO:0000313" key="3">
    <source>
        <dbReference type="Proteomes" id="UP001610861"/>
    </source>
</evidence>
<name>A0ABW7Q9I0_9MICO</name>
<protein>
    <submittedName>
        <fullName evidence="2">Uncharacterized protein</fullName>
    </submittedName>
</protein>
<keyword evidence="1" id="KW-1133">Transmembrane helix</keyword>
<evidence type="ECO:0000256" key="1">
    <source>
        <dbReference type="SAM" id="Phobius"/>
    </source>
</evidence>
<organism evidence="2 3">
    <name type="scientific">Microbacterium alkaliflavum</name>
    <dbReference type="NCBI Taxonomy" id="3248839"/>
    <lineage>
        <taxon>Bacteria</taxon>
        <taxon>Bacillati</taxon>
        <taxon>Actinomycetota</taxon>
        <taxon>Actinomycetes</taxon>
        <taxon>Micrococcales</taxon>
        <taxon>Microbacteriaceae</taxon>
        <taxon>Microbacterium</taxon>
    </lineage>
</organism>
<proteinExistence type="predicted"/>
<comment type="caution">
    <text evidence="2">The sequence shown here is derived from an EMBL/GenBank/DDBJ whole genome shotgun (WGS) entry which is preliminary data.</text>
</comment>
<dbReference type="Proteomes" id="UP001610861">
    <property type="component" value="Unassembled WGS sequence"/>
</dbReference>